<keyword evidence="5 6" id="KW-0472">Membrane</keyword>
<evidence type="ECO:0000259" key="8">
    <source>
        <dbReference type="Pfam" id="PF18955"/>
    </source>
</evidence>
<dbReference type="EMBL" id="QAOM01000030">
    <property type="protein sequence ID" value="PTQ80248.1"/>
    <property type="molecule type" value="Genomic_DNA"/>
</dbReference>
<dbReference type="GO" id="GO:0005886">
    <property type="term" value="C:plasma membrane"/>
    <property type="evidence" value="ECO:0007669"/>
    <property type="project" value="UniProtKB-SubCell"/>
</dbReference>
<keyword evidence="4 6" id="KW-1133">Transmembrane helix</keyword>
<evidence type="ECO:0000256" key="2">
    <source>
        <dbReference type="ARBA" id="ARBA00022475"/>
    </source>
</evidence>
<sequence>MIFDFTLLAKIFAINLSYVTLNTIRFMLTMKGYRVLAPLLSMVEIVIYVLGLSLVMNSLDNPLNLAAYALGYGAGIGVGIKIEDWLALGYTMITVMTQDAGSTMPNQLRDLGYGVSSYRANGRDGERLVLEILLTRKAERHLQNKVLEIDPKAFMVSYDPKYIHGGFWSKRVHLGKK</sequence>
<dbReference type="OrthoDB" id="48231at2"/>
<feature type="transmembrane region" description="Helical" evidence="6">
    <location>
        <begin position="6"/>
        <end position="28"/>
    </location>
</feature>
<comment type="caution">
    <text evidence="9">The sequence shown here is derived from an EMBL/GenBank/DDBJ whole genome shotgun (WGS) entry which is preliminary data.</text>
</comment>
<dbReference type="Pfam" id="PF10035">
    <property type="entry name" value="DUF2179"/>
    <property type="match status" value="1"/>
</dbReference>
<feature type="transmembrane region" description="Helical" evidence="6">
    <location>
        <begin position="35"/>
        <end position="59"/>
    </location>
</feature>
<feature type="domain" description="DUF2179" evidence="7">
    <location>
        <begin position="113"/>
        <end position="165"/>
    </location>
</feature>
<accession>A0A2T5I8W7</accession>
<dbReference type="NCBIfam" id="NF003194">
    <property type="entry name" value="PRK04164.1-5"/>
    <property type="match status" value="1"/>
</dbReference>
<feature type="domain" description="DUF5698" evidence="8">
    <location>
        <begin position="23"/>
        <end position="80"/>
    </location>
</feature>
<evidence type="ECO:0000256" key="3">
    <source>
        <dbReference type="ARBA" id="ARBA00022692"/>
    </source>
</evidence>
<dbReference type="CDD" id="cd16381">
    <property type="entry name" value="YitT_C_like_1"/>
    <property type="match status" value="1"/>
</dbReference>
<keyword evidence="3 6" id="KW-0812">Transmembrane</keyword>
<dbReference type="AlphaFoldDB" id="A0A2T5I8W7"/>
<organism evidence="9 10">
    <name type="scientific">Trichococcus patagoniensis</name>
    <dbReference type="NCBI Taxonomy" id="382641"/>
    <lineage>
        <taxon>Bacteria</taxon>
        <taxon>Bacillati</taxon>
        <taxon>Bacillota</taxon>
        <taxon>Bacilli</taxon>
        <taxon>Lactobacillales</taxon>
        <taxon>Carnobacteriaceae</taxon>
        <taxon>Trichococcus</taxon>
    </lineage>
</organism>
<keyword evidence="2 6" id="KW-1003">Cell membrane</keyword>
<dbReference type="PANTHER" id="PTHR40060:SF1">
    <property type="entry name" value="UPF0316 PROTEIN YEBE"/>
    <property type="match status" value="1"/>
</dbReference>
<evidence type="ECO:0000259" key="7">
    <source>
        <dbReference type="Pfam" id="PF10035"/>
    </source>
</evidence>
<dbReference type="InterPro" id="IPR022930">
    <property type="entry name" value="UPF0316"/>
</dbReference>
<dbReference type="PANTHER" id="PTHR40060">
    <property type="entry name" value="UPF0316 PROTEIN YEBE"/>
    <property type="match status" value="1"/>
</dbReference>
<dbReference type="HAMAP" id="MF_01515">
    <property type="entry name" value="UPF0316"/>
    <property type="match status" value="1"/>
</dbReference>
<evidence type="ECO:0000256" key="4">
    <source>
        <dbReference type="ARBA" id="ARBA00022989"/>
    </source>
</evidence>
<dbReference type="Proteomes" id="UP000244161">
    <property type="component" value="Unassembled WGS sequence"/>
</dbReference>
<keyword evidence="10" id="KW-1185">Reference proteome</keyword>
<dbReference type="InterPro" id="IPR019264">
    <property type="entry name" value="DUF2179"/>
</dbReference>
<comment type="subcellular location">
    <subcellularLocation>
        <location evidence="1 6">Cell membrane</location>
        <topology evidence="1 6">Multi-pass membrane protein</topology>
    </subcellularLocation>
</comment>
<gene>
    <name evidence="9" type="ORF">C8U37_1304</name>
</gene>
<evidence type="ECO:0000256" key="1">
    <source>
        <dbReference type="ARBA" id="ARBA00004651"/>
    </source>
</evidence>
<dbReference type="Gene3D" id="3.30.70.120">
    <property type="match status" value="1"/>
</dbReference>
<dbReference type="InterPro" id="IPR015867">
    <property type="entry name" value="N-reg_PII/ATP_PRibTrfase_C"/>
</dbReference>
<comment type="similarity">
    <text evidence="6">Belongs to the UPF0316 family.</text>
</comment>
<feature type="transmembrane region" description="Helical" evidence="6">
    <location>
        <begin position="65"/>
        <end position="82"/>
    </location>
</feature>
<reference evidence="9 10" key="1">
    <citation type="submission" date="2018-04" db="EMBL/GenBank/DDBJ databases">
        <title>Genomic Encyclopedia of Archaeal and Bacterial Type Strains, Phase II (KMG-II): from individual species to whole genera.</title>
        <authorList>
            <person name="Goeker M."/>
        </authorList>
    </citation>
    <scope>NUCLEOTIDE SEQUENCE [LARGE SCALE GENOMIC DNA]</scope>
    <source>
        <strain evidence="9 10">DSM 18806</strain>
    </source>
</reference>
<protein>
    <recommendedName>
        <fullName evidence="6">UPF0316 protein C8U37_1304</fullName>
    </recommendedName>
</protein>
<name>A0A2T5I8W7_9LACT</name>
<evidence type="ECO:0000313" key="10">
    <source>
        <dbReference type="Proteomes" id="UP000244161"/>
    </source>
</evidence>
<evidence type="ECO:0000256" key="5">
    <source>
        <dbReference type="ARBA" id="ARBA00023136"/>
    </source>
</evidence>
<evidence type="ECO:0000313" key="9">
    <source>
        <dbReference type="EMBL" id="PTQ80248.1"/>
    </source>
</evidence>
<evidence type="ECO:0000256" key="6">
    <source>
        <dbReference type="HAMAP-Rule" id="MF_01515"/>
    </source>
</evidence>
<dbReference type="RefSeq" id="WP_108033803.1">
    <property type="nucleotide sequence ID" value="NZ_QAOM01000030.1"/>
</dbReference>
<proteinExistence type="inferred from homology"/>
<dbReference type="InterPro" id="IPR044035">
    <property type="entry name" value="DUF5698"/>
</dbReference>
<dbReference type="Pfam" id="PF18955">
    <property type="entry name" value="DUF5698"/>
    <property type="match status" value="1"/>
</dbReference>